<reference evidence="9 10" key="1">
    <citation type="journal article" date="2011" name="J. Gen. Appl. Microbiol.">
        <title>Draft genome sequencing of the enigmatic yeast Saitoella complicata.</title>
        <authorList>
            <person name="Nishida H."/>
            <person name="Hamamoto M."/>
            <person name="Sugiyama J."/>
        </authorList>
    </citation>
    <scope>NUCLEOTIDE SEQUENCE [LARGE SCALE GENOMIC DNA]</scope>
    <source>
        <strain evidence="9 10">NRRL Y-17804</strain>
    </source>
</reference>
<dbReference type="STRING" id="698492.A0A0E9NKR2"/>
<dbReference type="GO" id="GO:0005049">
    <property type="term" value="F:nuclear export signal receptor activity"/>
    <property type="evidence" value="ECO:0007669"/>
    <property type="project" value="InterPro"/>
</dbReference>
<dbReference type="PANTHER" id="PTHR12596">
    <property type="entry name" value="EXPORTIN 4,7-RELATED"/>
    <property type="match status" value="1"/>
</dbReference>
<name>A0A0E9NKR2_SAICN</name>
<keyword evidence="4" id="KW-0813">Transport</keyword>
<dbReference type="InterPro" id="IPR011989">
    <property type="entry name" value="ARM-like"/>
</dbReference>
<dbReference type="Proteomes" id="UP000033140">
    <property type="component" value="Unassembled WGS sequence"/>
</dbReference>
<keyword evidence="7" id="KW-0539">Nucleus</keyword>
<dbReference type="GO" id="GO:0005643">
    <property type="term" value="C:nuclear pore"/>
    <property type="evidence" value="ECO:0007669"/>
    <property type="project" value="TreeGrafter"/>
</dbReference>
<protein>
    <recommendedName>
        <fullName evidence="8">Exportin-4</fullName>
    </recommendedName>
</protein>
<dbReference type="AlphaFoldDB" id="A0A0E9NKR2"/>
<evidence type="ECO:0000313" key="9">
    <source>
        <dbReference type="EMBL" id="GAO50462.1"/>
    </source>
</evidence>
<evidence type="ECO:0000256" key="7">
    <source>
        <dbReference type="ARBA" id="ARBA00023242"/>
    </source>
</evidence>
<comment type="caution">
    <text evidence="9">The sequence shown here is derived from an EMBL/GenBank/DDBJ whole genome shotgun (WGS) entry which is preliminary data.</text>
</comment>
<reference evidence="9 10" key="2">
    <citation type="journal article" date="2014" name="J. Gen. Appl. Microbiol.">
        <title>The early diverging ascomycetous budding yeast Saitoella complicata has three histone deacetylases belonging to the Clr6, Hos2, and Rpd3 lineages.</title>
        <authorList>
            <person name="Nishida H."/>
            <person name="Matsumoto T."/>
            <person name="Kondo S."/>
            <person name="Hamamoto M."/>
            <person name="Yoshikawa H."/>
        </authorList>
    </citation>
    <scope>NUCLEOTIDE SEQUENCE [LARGE SCALE GENOMIC DNA]</scope>
    <source>
        <strain evidence="9 10">NRRL Y-17804</strain>
    </source>
</reference>
<comment type="subcellular location">
    <subcellularLocation>
        <location evidence="2">Cytoplasm</location>
    </subcellularLocation>
    <subcellularLocation>
        <location evidence="1">Nucleus</location>
    </subcellularLocation>
</comment>
<keyword evidence="10" id="KW-1185">Reference proteome</keyword>
<dbReference type="InterPro" id="IPR044189">
    <property type="entry name" value="XPO4/7-like"/>
</dbReference>
<dbReference type="SUPFAM" id="SSF48371">
    <property type="entry name" value="ARM repeat"/>
    <property type="match status" value="1"/>
</dbReference>
<sequence>MDYSQLLQSLESVCGDGLQTARTRTRAEEVIQSFKGMQHLLPACRFVLEHTHSPQLQFHSAAAVREAVAREFSVYRVEDIQGFEGWLLEYCSSRIQVPRYVRDALMSAVATIAKRLMLETGEQEAWLLLEKLWQLRQGNKDQQVLCLSLATALLDEFGTSSKSSPLRLSLEMHHQAKKIFMDVCLIYVWQMVLETLHSRIAINAAADELTEGEDVLLNNAITVSDRIISWDFQHDEANPAFAGSVQKDADADDQDTDELPLLLPASWQEAVNNDVIGLLFMVYQRLQGTASLASNHCRHVLIRLANVTGPVFTTKDAVENWCRAFLSQITPYLKAMVTAGNAVTEIGPHSLGLAKMARAILVPGVHTDAILNGDAILWEFLGAAAEAMIWLCREASRNGGDHEESSWLWEAFNGFAGVWAEILKKVKSHENNQAVQHLRSVCERVSEAYVQCRLESAAWSVEHENDEELDIDQDEKDWEQNEEQLTVVATLARESPKTMVTMLQLLTERVNAYKMAQAQQQFGTHVYVLHEHMHWLLLVSGFVLAEDPHGDPEKRVTYVLPHIPDISQIVLTYTQMIGTEQEELWSPQVVETLWWWLERWTLSYLYADSYPAFSGDAGREIASFIIDRMKAHMEGWASEASVILQIAKTLKTFAGHQKLRDGMLLTQTFHTLVEYLVKNIEKLPEAAHGVVVETVTIFAAGATQADVRAHYMSLVMNSVEKDFVSLVQRPDFSKIAQQNVVFSKLIDTMDMFQGLCRGVQPQTVNEIFDLVAKYSPHMLELLKTYGSVPEMVMSILKVYVTLVQSTEIAQLAPEVQTVLTQHSLELMKVYDSITKSQKESHEIADEPYGDVILIMEFLSNLVALDLQRARAQSVSLSQSPNHEVILYGWHILLPKVTADALEIPQVAIKNASLIRDLVEYYPDKLTALPDEVLDTIRRALSSNLGSPVYEVVDSLYQGISAFALFAYSLQRKGDMASLARLAGPIDGLLETALGNLLFGHVVSDLVGQAAAALLPLICCSEQKYETLVRGLLDQHAANPDTHQRLVNAFTKLTAAIPPELPEGITLARSKELGEFNKHLFVFLNETRGILMQR</sequence>
<dbReference type="InterPro" id="IPR016024">
    <property type="entry name" value="ARM-type_fold"/>
</dbReference>
<dbReference type="GO" id="GO:0005737">
    <property type="term" value="C:cytoplasm"/>
    <property type="evidence" value="ECO:0007669"/>
    <property type="project" value="UniProtKB-SubCell"/>
</dbReference>
<dbReference type="PANTHER" id="PTHR12596:SF1">
    <property type="entry name" value="EXPORTIN-4"/>
    <property type="match status" value="1"/>
</dbReference>
<accession>A0A0E9NKR2</accession>
<proteinExistence type="inferred from homology"/>
<dbReference type="RefSeq" id="XP_019023617.1">
    <property type="nucleotide sequence ID" value="XM_019166883.1"/>
</dbReference>
<evidence type="ECO:0000256" key="2">
    <source>
        <dbReference type="ARBA" id="ARBA00004496"/>
    </source>
</evidence>
<evidence type="ECO:0000256" key="5">
    <source>
        <dbReference type="ARBA" id="ARBA00022490"/>
    </source>
</evidence>
<dbReference type="GO" id="GO:0006611">
    <property type="term" value="P:protein export from nucleus"/>
    <property type="evidence" value="ECO:0007669"/>
    <property type="project" value="TreeGrafter"/>
</dbReference>
<keyword evidence="6" id="KW-0653">Protein transport</keyword>
<gene>
    <name evidence="9" type="ORF">G7K_4586-t1</name>
</gene>
<evidence type="ECO:0000256" key="4">
    <source>
        <dbReference type="ARBA" id="ARBA00022448"/>
    </source>
</evidence>
<reference evidence="9 10" key="3">
    <citation type="journal article" date="2015" name="Genome Announc.">
        <title>Draft Genome Sequence of the Archiascomycetous Yeast Saitoella complicata.</title>
        <authorList>
            <person name="Yamauchi K."/>
            <person name="Kondo S."/>
            <person name="Hamamoto M."/>
            <person name="Takahashi Y."/>
            <person name="Ogura Y."/>
            <person name="Hayashi T."/>
            <person name="Nishida H."/>
        </authorList>
    </citation>
    <scope>NUCLEOTIDE SEQUENCE [LARGE SCALE GENOMIC DNA]</scope>
    <source>
        <strain evidence="9 10">NRRL Y-17804</strain>
    </source>
</reference>
<evidence type="ECO:0000313" key="10">
    <source>
        <dbReference type="Proteomes" id="UP000033140"/>
    </source>
</evidence>
<evidence type="ECO:0000256" key="8">
    <source>
        <dbReference type="ARBA" id="ARBA00040444"/>
    </source>
</evidence>
<dbReference type="Gene3D" id="1.25.10.10">
    <property type="entry name" value="Leucine-rich Repeat Variant"/>
    <property type="match status" value="1"/>
</dbReference>
<evidence type="ECO:0000256" key="1">
    <source>
        <dbReference type="ARBA" id="ARBA00004123"/>
    </source>
</evidence>
<evidence type="ECO:0000256" key="3">
    <source>
        <dbReference type="ARBA" id="ARBA00009466"/>
    </source>
</evidence>
<evidence type="ECO:0000256" key="6">
    <source>
        <dbReference type="ARBA" id="ARBA00022927"/>
    </source>
</evidence>
<keyword evidence="5" id="KW-0963">Cytoplasm</keyword>
<organism evidence="9 10">
    <name type="scientific">Saitoella complicata (strain BCRC 22490 / CBS 7301 / JCM 7358 / NBRC 10748 / NRRL Y-17804)</name>
    <dbReference type="NCBI Taxonomy" id="698492"/>
    <lineage>
        <taxon>Eukaryota</taxon>
        <taxon>Fungi</taxon>
        <taxon>Dikarya</taxon>
        <taxon>Ascomycota</taxon>
        <taxon>Taphrinomycotina</taxon>
        <taxon>Taphrinomycotina incertae sedis</taxon>
        <taxon>Saitoella</taxon>
    </lineage>
</organism>
<comment type="similarity">
    <text evidence="3">Belongs to the exportin family.</text>
</comment>
<dbReference type="OrthoDB" id="5548448at2759"/>
<dbReference type="OMA" id="SCKSIFH"/>
<dbReference type="EMBL" id="BACD03000033">
    <property type="protein sequence ID" value="GAO50462.1"/>
    <property type="molecule type" value="Genomic_DNA"/>
</dbReference>